<dbReference type="PATRIC" id="fig|45658.7.peg.3816"/>
<dbReference type="FunFam" id="1.10.10.10:FF:000001">
    <property type="entry name" value="LysR family transcriptional regulator"/>
    <property type="match status" value="1"/>
</dbReference>
<dbReference type="Proteomes" id="UP000092528">
    <property type="component" value="Chromosome 2"/>
</dbReference>
<dbReference type="GeneID" id="96874055"/>
<dbReference type="InterPro" id="IPR005119">
    <property type="entry name" value="LysR_subst-bd"/>
</dbReference>
<evidence type="ECO:0000256" key="4">
    <source>
        <dbReference type="ARBA" id="ARBA00023163"/>
    </source>
</evidence>
<keyword evidence="3" id="KW-0238">DNA-binding</keyword>
<keyword evidence="7" id="KW-1185">Reference proteome</keyword>
<dbReference type="PRINTS" id="PR00039">
    <property type="entry name" value="HTHLYSR"/>
</dbReference>
<evidence type="ECO:0000313" key="7">
    <source>
        <dbReference type="Proteomes" id="UP000092528"/>
    </source>
</evidence>
<evidence type="ECO:0000256" key="1">
    <source>
        <dbReference type="ARBA" id="ARBA00009437"/>
    </source>
</evidence>
<proteinExistence type="inferred from homology"/>
<dbReference type="PANTHER" id="PTHR30537:SF5">
    <property type="entry name" value="HTH-TYPE TRANSCRIPTIONAL ACTIVATOR TTDR-RELATED"/>
    <property type="match status" value="1"/>
</dbReference>
<dbReference type="STRING" id="45658.VSVS12_03392"/>
<keyword evidence="2" id="KW-0805">Transcription regulation</keyword>
<dbReference type="EMBL" id="CP016415">
    <property type="protein sequence ID" value="ANU38886.1"/>
    <property type="molecule type" value="Genomic_DNA"/>
</dbReference>
<comment type="similarity">
    <text evidence="1">Belongs to the LysR transcriptional regulatory family.</text>
</comment>
<dbReference type="GO" id="GO:0043565">
    <property type="term" value="F:sequence-specific DNA binding"/>
    <property type="evidence" value="ECO:0007669"/>
    <property type="project" value="TreeGrafter"/>
</dbReference>
<dbReference type="SUPFAM" id="SSF53850">
    <property type="entry name" value="Periplasmic binding protein-like II"/>
    <property type="match status" value="1"/>
</dbReference>
<dbReference type="GO" id="GO:0003700">
    <property type="term" value="F:DNA-binding transcription factor activity"/>
    <property type="evidence" value="ECO:0007669"/>
    <property type="project" value="InterPro"/>
</dbReference>
<dbReference type="InterPro" id="IPR036388">
    <property type="entry name" value="WH-like_DNA-bd_sf"/>
</dbReference>
<gene>
    <name evidence="6" type="ORF">VSVS05_03850</name>
</gene>
<keyword evidence="4" id="KW-0804">Transcription</keyword>
<dbReference type="Pfam" id="PF03466">
    <property type="entry name" value="LysR_substrate"/>
    <property type="match status" value="1"/>
</dbReference>
<dbReference type="AlphaFoldDB" id="A0A1C7FG59"/>
<dbReference type="InterPro" id="IPR036390">
    <property type="entry name" value="WH_DNA-bd_sf"/>
</dbReference>
<accession>A0A1C7FG59</accession>
<sequence length="305" mass="35706">MKIDDLALFVEVADQLSFTEAANNLDLPQSTVSRKIKQIEDTLQSRLFERTSRQIFLTQQGHQFYKHSKAIVEEFRHAQDNLTDFQSEPSGEIHLCMPGFFCEVLSKEFFDDFMRTFPKIRIHIKTLSPTQIEQTNDADLFFYIQPPKNSGMVARRLYTFSRRFYASPDYLAAHGIPNHPLDLVHHNCLRFDSRLVDPSCWHYNEGNDVHCVEVDGTFISESIRSTMQLAAKGHGICYTPQSLTNTLVREGKLICLFDGKYSFEQPYYVMYHSRHHMPKRVRVFLDMLTQYVEQKHDLFDFWIGL</sequence>
<dbReference type="Pfam" id="PF00126">
    <property type="entry name" value="HTH_1"/>
    <property type="match status" value="1"/>
</dbReference>
<dbReference type="InterPro" id="IPR058163">
    <property type="entry name" value="LysR-type_TF_proteobact-type"/>
</dbReference>
<dbReference type="Gene3D" id="1.10.10.10">
    <property type="entry name" value="Winged helix-like DNA-binding domain superfamily/Winged helix DNA-binding domain"/>
    <property type="match status" value="1"/>
</dbReference>
<protein>
    <submittedName>
        <fullName evidence="6">Putative HTH-type transcriptional regulator LtrA</fullName>
    </submittedName>
</protein>
<evidence type="ECO:0000313" key="6">
    <source>
        <dbReference type="EMBL" id="ANU38886.1"/>
    </source>
</evidence>
<dbReference type="RefSeq" id="WP_065546542.1">
    <property type="nucleotide sequence ID" value="NZ_CP016415.1"/>
</dbReference>
<feature type="domain" description="HTH lysR-type" evidence="5">
    <location>
        <begin position="1"/>
        <end position="58"/>
    </location>
</feature>
<name>A0A1C7FG59_9VIBR</name>
<dbReference type="SUPFAM" id="SSF46785">
    <property type="entry name" value="Winged helix' DNA-binding domain"/>
    <property type="match status" value="1"/>
</dbReference>
<evidence type="ECO:0000256" key="2">
    <source>
        <dbReference type="ARBA" id="ARBA00023015"/>
    </source>
</evidence>
<dbReference type="PROSITE" id="PS50931">
    <property type="entry name" value="HTH_LYSR"/>
    <property type="match status" value="1"/>
</dbReference>
<organism evidence="6 7">
    <name type="scientific">Vibrio scophthalmi</name>
    <dbReference type="NCBI Taxonomy" id="45658"/>
    <lineage>
        <taxon>Bacteria</taxon>
        <taxon>Pseudomonadati</taxon>
        <taxon>Pseudomonadota</taxon>
        <taxon>Gammaproteobacteria</taxon>
        <taxon>Vibrionales</taxon>
        <taxon>Vibrionaceae</taxon>
        <taxon>Vibrio</taxon>
    </lineage>
</organism>
<dbReference type="PANTHER" id="PTHR30537">
    <property type="entry name" value="HTH-TYPE TRANSCRIPTIONAL REGULATOR"/>
    <property type="match status" value="1"/>
</dbReference>
<dbReference type="Gene3D" id="3.40.190.290">
    <property type="match status" value="1"/>
</dbReference>
<dbReference type="InterPro" id="IPR000847">
    <property type="entry name" value="LysR_HTH_N"/>
</dbReference>
<evidence type="ECO:0000259" key="5">
    <source>
        <dbReference type="PROSITE" id="PS50931"/>
    </source>
</evidence>
<dbReference type="CDD" id="cd08422">
    <property type="entry name" value="PBP2_CrgA_like"/>
    <property type="match status" value="1"/>
</dbReference>
<reference evidence="6 7" key="1">
    <citation type="submission" date="2016-07" db="EMBL/GenBank/DDBJ databases">
        <title>Genome sequencing of Vibrio scophthalmi strain VS-05, an isolated from Paralichthys olivaceus.</title>
        <authorList>
            <person name="Han H.-J."/>
        </authorList>
    </citation>
    <scope>NUCLEOTIDE SEQUENCE [LARGE SCALE GENOMIC DNA]</scope>
    <source>
        <strain evidence="6 7">VS-05</strain>
    </source>
</reference>
<dbReference type="GO" id="GO:0006351">
    <property type="term" value="P:DNA-templated transcription"/>
    <property type="evidence" value="ECO:0007669"/>
    <property type="project" value="TreeGrafter"/>
</dbReference>
<evidence type="ECO:0000256" key="3">
    <source>
        <dbReference type="ARBA" id="ARBA00023125"/>
    </source>
</evidence>